<gene>
    <name evidence="1" type="ORF">HO173_012937</name>
</gene>
<dbReference type="Proteomes" id="UP000578531">
    <property type="component" value="Unassembled WGS sequence"/>
</dbReference>
<reference evidence="1 2" key="1">
    <citation type="journal article" date="2020" name="Genomics">
        <title>Complete, high-quality genomes from long-read metagenomic sequencing of two wolf lichen thalli reveals enigmatic genome architecture.</title>
        <authorList>
            <person name="McKenzie S.K."/>
            <person name="Walston R.F."/>
            <person name="Allen J.L."/>
        </authorList>
    </citation>
    <scope>NUCLEOTIDE SEQUENCE [LARGE SCALE GENOMIC DNA]</scope>
    <source>
        <strain evidence="1">WasteWater2</strain>
    </source>
</reference>
<dbReference type="EMBL" id="JACCJC010000115">
    <property type="protein sequence ID" value="KAF6224594.1"/>
    <property type="molecule type" value="Genomic_DNA"/>
</dbReference>
<proteinExistence type="predicted"/>
<evidence type="ECO:0000313" key="1">
    <source>
        <dbReference type="EMBL" id="KAF6224594.1"/>
    </source>
</evidence>
<evidence type="ECO:0000313" key="2">
    <source>
        <dbReference type="Proteomes" id="UP000578531"/>
    </source>
</evidence>
<dbReference type="AlphaFoldDB" id="A0A8H6CJD5"/>
<organism evidence="1 2">
    <name type="scientific">Letharia columbiana</name>
    <dbReference type="NCBI Taxonomy" id="112416"/>
    <lineage>
        <taxon>Eukaryota</taxon>
        <taxon>Fungi</taxon>
        <taxon>Dikarya</taxon>
        <taxon>Ascomycota</taxon>
        <taxon>Pezizomycotina</taxon>
        <taxon>Lecanoromycetes</taxon>
        <taxon>OSLEUM clade</taxon>
        <taxon>Lecanoromycetidae</taxon>
        <taxon>Lecanorales</taxon>
        <taxon>Lecanorineae</taxon>
        <taxon>Parmeliaceae</taxon>
        <taxon>Letharia</taxon>
    </lineage>
</organism>
<protein>
    <submittedName>
        <fullName evidence="1">Uncharacterized protein</fullName>
    </submittedName>
</protein>
<comment type="caution">
    <text evidence="1">The sequence shown here is derived from an EMBL/GenBank/DDBJ whole genome shotgun (WGS) entry which is preliminary data.</text>
</comment>
<name>A0A8H6CJD5_9LECA</name>
<dbReference type="RefSeq" id="XP_037158292.1">
    <property type="nucleotide sequence ID" value="XM_037314766.1"/>
</dbReference>
<dbReference type="GeneID" id="59294569"/>
<keyword evidence="2" id="KW-1185">Reference proteome</keyword>
<sequence length="101" mass="11746">MGRPPFHITALLCPFESQKQRKSRTEFCDSPGNVRNRGLYVALSRRDSFLLFCPLRQQGAAQYLFYGPSEQRELVVYNQSHRVLPGRVMQRCSTLIIFHID</sequence>
<accession>A0A8H6CJD5</accession>